<protein>
    <submittedName>
        <fullName evidence="1">22817_t:CDS:1</fullName>
    </submittedName>
</protein>
<proteinExistence type="predicted"/>
<keyword evidence="2" id="KW-1185">Reference proteome</keyword>
<sequence>EQKIRPKGQGRDIHISELLCELLGRVHLTEERHAAHSKIPNHNKKKEQPKGIKEVMIERKIWNKRLRSKCVKCSKDEEKICCNMKKLARQLDFMEQKSILEEIVLG</sequence>
<evidence type="ECO:0000313" key="1">
    <source>
        <dbReference type="EMBL" id="CAG8852716.1"/>
    </source>
</evidence>
<name>A0ABN7XE45_GIGMA</name>
<comment type="caution">
    <text evidence="1">The sequence shown here is derived from an EMBL/GenBank/DDBJ whole genome shotgun (WGS) entry which is preliminary data.</text>
</comment>
<evidence type="ECO:0000313" key="2">
    <source>
        <dbReference type="Proteomes" id="UP000789901"/>
    </source>
</evidence>
<dbReference type="EMBL" id="CAJVQB010115481">
    <property type="protein sequence ID" value="CAG8852716.1"/>
    <property type="molecule type" value="Genomic_DNA"/>
</dbReference>
<feature type="non-terminal residue" evidence="1">
    <location>
        <position position="106"/>
    </location>
</feature>
<reference evidence="1 2" key="1">
    <citation type="submission" date="2021-06" db="EMBL/GenBank/DDBJ databases">
        <authorList>
            <person name="Kallberg Y."/>
            <person name="Tangrot J."/>
            <person name="Rosling A."/>
        </authorList>
    </citation>
    <scope>NUCLEOTIDE SEQUENCE [LARGE SCALE GENOMIC DNA]</scope>
    <source>
        <strain evidence="1 2">120-4 pot B 10/14</strain>
    </source>
</reference>
<dbReference type="Proteomes" id="UP000789901">
    <property type="component" value="Unassembled WGS sequence"/>
</dbReference>
<organism evidence="1 2">
    <name type="scientific">Gigaspora margarita</name>
    <dbReference type="NCBI Taxonomy" id="4874"/>
    <lineage>
        <taxon>Eukaryota</taxon>
        <taxon>Fungi</taxon>
        <taxon>Fungi incertae sedis</taxon>
        <taxon>Mucoromycota</taxon>
        <taxon>Glomeromycotina</taxon>
        <taxon>Glomeromycetes</taxon>
        <taxon>Diversisporales</taxon>
        <taxon>Gigasporaceae</taxon>
        <taxon>Gigaspora</taxon>
    </lineage>
</organism>
<accession>A0ABN7XE45</accession>
<feature type="non-terminal residue" evidence="1">
    <location>
        <position position="1"/>
    </location>
</feature>
<gene>
    <name evidence="1" type="ORF">GMARGA_LOCUS41537</name>
</gene>